<reference evidence="1 2" key="1">
    <citation type="submission" date="2016-11" db="EMBL/GenBank/DDBJ databases">
        <authorList>
            <person name="Jaros S."/>
            <person name="Januszkiewicz K."/>
            <person name="Wedrychowicz H."/>
        </authorList>
    </citation>
    <scope>NUCLEOTIDE SEQUENCE [LARGE SCALE GENOMIC DNA]</scope>
    <source>
        <strain evidence="1 2">GAS86</strain>
    </source>
</reference>
<evidence type="ECO:0000313" key="2">
    <source>
        <dbReference type="Proteomes" id="UP000184693"/>
    </source>
</evidence>
<dbReference type="GO" id="GO:0003723">
    <property type="term" value="F:RNA binding"/>
    <property type="evidence" value="ECO:0007669"/>
    <property type="project" value="InterPro"/>
</dbReference>
<protein>
    <submittedName>
        <fullName evidence="1">mRNA interferase HigB</fullName>
    </submittedName>
</protein>
<dbReference type="InterPro" id="IPR018669">
    <property type="entry name" value="Toxin_HigB"/>
</dbReference>
<dbReference type="OrthoDB" id="9799912at2"/>
<proteinExistence type="predicted"/>
<evidence type="ECO:0000313" key="1">
    <source>
        <dbReference type="EMBL" id="SIN78275.1"/>
    </source>
</evidence>
<dbReference type="GO" id="GO:0110001">
    <property type="term" value="C:toxin-antitoxin complex"/>
    <property type="evidence" value="ECO:0007669"/>
    <property type="project" value="InterPro"/>
</dbReference>
<dbReference type="Pfam" id="PF09907">
    <property type="entry name" value="HigB_toxin"/>
    <property type="match status" value="1"/>
</dbReference>
<name>A0A1N6E5E0_9BURK</name>
<organism evidence="1 2">
    <name type="scientific">Paraburkholderia phenazinium</name>
    <dbReference type="NCBI Taxonomy" id="60549"/>
    <lineage>
        <taxon>Bacteria</taxon>
        <taxon>Pseudomonadati</taxon>
        <taxon>Pseudomonadota</taxon>
        <taxon>Betaproteobacteria</taxon>
        <taxon>Burkholderiales</taxon>
        <taxon>Burkholderiaceae</taxon>
        <taxon>Paraburkholderia</taxon>
    </lineage>
</organism>
<dbReference type="Proteomes" id="UP000184693">
    <property type="component" value="Unassembled WGS sequence"/>
</dbReference>
<dbReference type="GO" id="GO:0004519">
    <property type="term" value="F:endonuclease activity"/>
    <property type="evidence" value="ECO:0007669"/>
    <property type="project" value="InterPro"/>
</dbReference>
<dbReference type="AlphaFoldDB" id="A0A1N6E5E0"/>
<dbReference type="EMBL" id="FSRM01000001">
    <property type="protein sequence ID" value="SIN78275.1"/>
    <property type="molecule type" value="Genomic_DNA"/>
</dbReference>
<gene>
    <name evidence="1" type="ORF">SAMN05444168_0196</name>
</gene>
<accession>A0A1N6E5E0</accession>
<sequence>MRVISNRSLVEFAERRPEARVALQMWRKTIEAGSFSNFAKLRQAFNATDRVGDFYVFDIGGNKFRLVAAVHFNVQKLYVRHVLTHKEYDKWKP</sequence>